<proteinExistence type="predicted"/>
<name>A0ABR6KJA4_9BACT</name>
<dbReference type="EMBL" id="JACHOC010000002">
    <property type="protein sequence ID" value="MBB4621521.1"/>
    <property type="molecule type" value="Genomic_DNA"/>
</dbReference>
<gene>
    <name evidence="2" type="ORF">GGQ57_001415</name>
</gene>
<comment type="caution">
    <text evidence="2">The sequence shown here is derived from an EMBL/GenBank/DDBJ whole genome shotgun (WGS) entry which is preliminary data.</text>
</comment>
<dbReference type="Proteomes" id="UP000533637">
    <property type="component" value="Unassembled WGS sequence"/>
</dbReference>
<reference evidence="2 3" key="1">
    <citation type="submission" date="2020-08" db="EMBL/GenBank/DDBJ databases">
        <title>Genomic Encyclopedia of Type Strains, Phase IV (KMG-IV): sequencing the most valuable type-strain genomes for metagenomic binning, comparative biology and taxonomic classification.</title>
        <authorList>
            <person name="Goeker M."/>
        </authorList>
    </citation>
    <scope>NUCLEOTIDE SEQUENCE [LARGE SCALE GENOMIC DNA]</scope>
    <source>
        <strain evidence="2 3">DSM 102983</strain>
    </source>
</reference>
<sequence length="60" mass="6987">MFIYLIQNAGGRGYRPGTGRPNPLNHYMHLHMPAFYTGLISFLIYINKSTSSYQRFTIFL</sequence>
<protein>
    <submittedName>
        <fullName evidence="2">Uncharacterized protein</fullName>
    </submittedName>
</protein>
<organism evidence="2 3">
    <name type="scientific">Parabacteroides faecis</name>
    <dbReference type="NCBI Taxonomy" id="1217282"/>
    <lineage>
        <taxon>Bacteria</taxon>
        <taxon>Pseudomonadati</taxon>
        <taxon>Bacteroidota</taxon>
        <taxon>Bacteroidia</taxon>
        <taxon>Bacteroidales</taxon>
        <taxon>Tannerellaceae</taxon>
        <taxon>Parabacteroides</taxon>
    </lineage>
</organism>
<evidence type="ECO:0000256" key="1">
    <source>
        <dbReference type="SAM" id="Phobius"/>
    </source>
</evidence>
<keyword evidence="1" id="KW-0812">Transmembrane</keyword>
<evidence type="ECO:0000313" key="2">
    <source>
        <dbReference type="EMBL" id="MBB4621521.1"/>
    </source>
</evidence>
<feature type="transmembrane region" description="Helical" evidence="1">
    <location>
        <begin position="27"/>
        <end position="46"/>
    </location>
</feature>
<keyword evidence="3" id="KW-1185">Reference proteome</keyword>
<keyword evidence="1" id="KW-1133">Transmembrane helix</keyword>
<keyword evidence="1" id="KW-0472">Membrane</keyword>
<accession>A0ABR6KJA4</accession>
<evidence type="ECO:0000313" key="3">
    <source>
        <dbReference type="Proteomes" id="UP000533637"/>
    </source>
</evidence>